<feature type="compositionally biased region" description="Basic and acidic residues" evidence="1">
    <location>
        <begin position="13"/>
        <end position="23"/>
    </location>
</feature>
<feature type="region of interest" description="Disordered" evidence="1">
    <location>
        <begin position="535"/>
        <end position="580"/>
    </location>
</feature>
<organism evidence="2 3">
    <name type="scientific">Puccinia coronata f. sp. avenae</name>
    <dbReference type="NCBI Taxonomy" id="200324"/>
    <lineage>
        <taxon>Eukaryota</taxon>
        <taxon>Fungi</taxon>
        <taxon>Dikarya</taxon>
        <taxon>Basidiomycota</taxon>
        <taxon>Pucciniomycotina</taxon>
        <taxon>Pucciniomycetes</taxon>
        <taxon>Pucciniales</taxon>
        <taxon>Pucciniaceae</taxon>
        <taxon>Puccinia</taxon>
    </lineage>
</organism>
<sequence length="796" mass="89546">MAGFSRVAIGNNHTEDVDQRSELFGRGSASSHEPLHDDYHSTALGTKLRFAEQREAGRPNTSNTSCFHPSVPSGAKQTFLRRSALTDGEPTYPLYRGVPAPQLTSNFPPLSEPPPNQCFRDPADLRGPDHPPFSPGYHIPWPVEEQMKHSNQPPLTQHGLDAPDPYSPLGRPRAKSLLPNTDREHLLSRGTSEDSGDPSMNYSYSYSPNYYPHHHGRPAYPAVVLNASYPYYNTSPYQRNFPLSPQFIPSNYQSVPPPGATPQTRPIINDEDFYLPIAEIYKLTDEPELDHLLTKKTDSVLLADPFCNKIPVDFGYGTLPSLADYQMDKTTVRYQDAFNIDDLYLFEMALRLDELLTDRERLRRWDQRLNWENADDKAQIWDKMRHIDRQRIGIGLGSWWAYQLFGASFDSSYGYYRPLLGQGGIFSMRFREFRKGTFKAHYPLTGRLKSRFPIWRDGAFGLGRSILAWVDDRPVHPPPACETTDTRINTAQEVHDRHLELLHRQFRRHYNISNMVNEIRQASSVIIPAQTPQAYYPLPGHQRRPSYPHSPTSYPHSPTSYPHSPTSYPHSPTSYPHSPTSYPTNFGYPLNRNLYEPLTGTSPRSFPNAFAPQAGYLQTPAFRPHPLNRSESLPSRTQRNPFGLYPNEYVSRLANLYNMNGTATRSGTLPSQPPAAPLPKRENSQGTAQNPSNHLPTSERPSAGSVRPASAEPRGSQPPETKQPASREDPVSPSPAPPNAPASNSHSARSGPESIPSSVLPKPPHLYVPQPIRDQRSASRLDSRSQSRLAPPNQIV</sequence>
<dbReference type="Proteomes" id="UP000235388">
    <property type="component" value="Unassembled WGS sequence"/>
</dbReference>
<evidence type="ECO:0000313" key="2">
    <source>
        <dbReference type="EMBL" id="PLW56734.1"/>
    </source>
</evidence>
<evidence type="ECO:0000256" key="1">
    <source>
        <dbReference type="SAM" id="MobiDB-lite"/>
    </source>
</evidence>
<dbReference type="OrthoDB" id="2507216at2759"/>
<dbReference type="AlphaFoldDB" id="A0A2N5W3B5"/>
<feature type="compositionally biased region" description="Low complexity" evidence="1">
    <location>
        <begin position="741"/>
        <end position="750"/>
    </location>
</feature>
<accession>A0A2N5W3B5</accession>
<feature type="compositionally biased region" description="Polar residues" evidence="1">
    <location>
        <begin position="629"/>
        <end position="640"/>
    </location>
</feature>
<proteinExistence type="predicted"/>
<feature type="region of interest" description="Disordered" evidence="1">
    <location>
        <begin position="148"/>
        <end position="200"/>
    </location>
</feature>
<dbReference type="EMBL" id="PGCJ01000017">
    <property type="protein sequence ID" value="PLW56734.1"/>
    <property type="molecule type" value="Genomic_DNA"/>
</dbReference>
<feature type="region of interest" description="Disordered" evidence="1">
    <location>
        <begin position="53"/>
        <end position="74"/>
    </location>
</feature>
<name>A0A2N5W3B5_9BASI</name>
<protein>
    <submittedName>
        <fullName evidence="2">Uncharacterized protein</fullName>
    </submittedName>
</protein>
<evidence type="ECO:0000313" key="3">
    <source>
        <dbReference type="Proteomes" id="UP000235388"/>
    </source>
</evidence>
<feature type="compositionally biased region" description="Polar residues" evidence="1">
    <location>
        <begin position="661"/>
        <end position="670"/>
    </location>
</feature>
<keyword evidence="3" id="KW-1185">Reference proteome</keyword>
<comment type="caution">
    <text evidence="2">The sequence shown here is derived from an EMBL/GenBank/DDBJ whole genome shotgun (WGS) entry which is preliminary data.</text>
</comment>
<feature type="compositionally biased region" description="Polar residues" evidence="1">
    <location>
        <begin position="684"/>
        <end position="700"/>
    </location>
</feature>
<gene>
    <name evidence="2" type="ORF">PCANC_01686</name>
</gene>
<feature type="region of interest" description="Disordered" evidence="1">
    <location>
        <begin position="1"/>
        <end position="40"/>
    </location>
</feature>
<feature type="region of interest" description="Disordered" evidence="1">
    <location>
        <begin position="619"/>
        <end position="644"/>
    </location>
</feature>
<feature type="compositionally biased region" description="Low complexity" evidence="1">
    <location>
        <begin position="547"/>
        <end position="580"/>
    </location>
</feature>
<feature type="region of interest" description="Disordered" evidence="1">
    <location>
        <begin position="661"/>
        <end position="796"/>
    </location>
</feature>
<reference evidence="2 3" key="1">
    <citation type="submission" date="2017-11" db="EMBL/GenBank/DDBJ databases">
        <title>De novo assembly and phasing of dikaryotic genomes from two isolates of Puccinia coronata f. sp. avenae, the causal agent of oat crown rust.</title>
        <authorList>
            <person name="Miller M.E."/>
            <person name="Zhang Y."/>
            <person name="Omidvar V."/>
            <person name="Sperschneider J."/>
            <person name="Schwessinger B."/>
            <person name="Raley C."/>
            <person name="Palmer J.M."/>
            <person name="Garnica D."/>
            <person name="Upadhyaya N."/>
            <person name="Rathjen J."/>
            <person name="Taylor J.M."/>
            <person name="Park R.F."/>
            <person name="Dodds P.N."/>
            <person name="Hirsch C.D."/>
            <person name="Kianian S.F."/>
            <person name="Figueroa M."/>
        </authorList>
    </citation>
    <scope>NUCLEOTIDE SEQUENCE [LARGE SCALE GENOMIC DNA]</scope>
    <source>
        <strain evidence="2">12NC29</strain>
    </source>
</reference>
<feature type="compositionally biased region" description="Basic and acidic residues" evidence="1">
    <location>
        <begin position="773"/>
        <end position="785"/>
    </location>
</feature>